<accession>A0ABD5QHU4</accession>
<organism evidence="4 5">
    <name type="scientific">Saliphagus infecundisoli</name>
    <dbReference type="NCBI Taxonomy" id="1849069"/>
    <lineage>
        <taxon>Archaea</taxon>
        <taxon>Methanobacteriati</taxon>
        <taxon>Methanobacteriota</taxon>
        <taxon>Stenosarchaea group</taxon>
        <taxon>Halobacteria</taxon>
        <taxon>Halobacteriales</taxon>
        <taxon>Natrialbaceae</taxon>
        <taxon>Saliphagus</taxon>
    </lineage>
</organism>
<dbReference type="SUPFAM" id="SSF159071">
    <property type="entry name" value="TrmB C-terminal domain-like"/>
    <property type="match status" value="1"/>
</dbReference>
<dbReference type="InterPro" id="IPR036390">
    <property type="entry name" value="WH_DNA-bd_sf"/>
</dbReference>
<dbReference type="RefSeq" id="WP_224829503.1">
    <property type="nucleotide sequence ID" value="NZ_JAIVEF010000022.1"/>
</dbReference>
<dbReference type="SUPFAM" id="SSF46785">
    <property type="entry name" value="Winged helix' DNA-binding domain"/>
    <property type="match status" value="1"/>
</dbReference>
<dbReference type="InterPro" id="IPR036388">
    <property type="entry name" value="WH-like_DNA-bd_sf"/>
</dbReference>
<evidence type="ECO:0000256" key="1">
    <source>
        <dbReference type="ARBA" id="ARBA00007287"/>
    </source>
</evidence>
<evidence type="ECO:0000313" key="4">
    <source>
        <dbReference type="EMBL" id="MFC4989160.1"/>
    </source>
</evidence>
<reference evidence="4 5" key="1">
    <citation type="journal article" date="2019" name="Int. J. Syst. Evol. Microbiol.">
        <title>The Global Catalogue of Microorganisms (GCM) 10K type strain sequencing project: providing services to taxonomists for standard genome sequencing and annotation.</title>
        <authorList>
            <consortium name="The Broad Institute Genomics Platform"/>
            <consortium name="The Broad Institute Genome Sequencing Center for Infectious Disease"/>
            <person name="Wu L."/>
            <person name="Ma J."/>
        </authorList>
    </citation>
    <scope>NUCLEOTIDE SEQUENCE [LARGE SCALE GENOMIC DNA]</scope>
    <source>
        <strain evidence="4 5">CGMCC 1.15824</strain>
    </source>
</reference>
<evidence type="ECO:0000259" key="2">
    <source>
        <dbReference type="Pfam" id="PF01978"/>
    </source>
</evidence>
<dbReference type="EMBL" id="JBHSJG010000041">
    <property type="protein sequence ID" value="MFC4989160.1"/>
    <property type="molecule type" value="Genomic_DNA"/>
</dbReference>
<dbReference type="Proteomes" id="UP001595925">
    <property type="component" value="Unassembled WGS sequence"/>
</dbReference>
<dbReference type="PANTHER" id="PTHR34293:SF1">
    <property type="entry name" value="HTH-TYPE TRANSCRIPTIONAL REGULATOR TRMBL2"/>
    <property type="match status" value="1"/>
</dbReference>
<dbReference type="CDD" id="cd09124">
    <property type="entry name" value="PLDc_like_TrmB_middle"/>
    <property type="match status" value="1"/>
</dbReference>
<gene>
    <name evidence="4" type="ORF">ACFPFO_15590</name>
</gene>
<protein>
    <submittedName>
        <fullName evidence="4">TrmB family transcriptional regulator</fullName>
    </submittedName>
</protein>
<sequence length="350" mass="38655">MTEPSRADDLREELGAFGLSDTEIDAYLTILSTGETTTREVSEESDVTQRAVYSIAERLENRGLVRVNDHASPTTIRAVPPDEAIATLSKRLESIRPVLEARYTETAPKAPEIQIVKSRETVLKRFRNAIADADHEIVVAIPHDVYPEIESELRAAHEDGTLVFLLVGELDDAEASQRTFADAADVVRQWGADLPFLYAVDDEVSMIGDSGLPRGTHEAGENAVFVSESNLAGAVFGLYLGTYWPASTERYVTDPDPLPNHYDWFRTAVLHAFLHDRNGRELWADVETVDGERVSGRVSRIRQPFVEPATSEFALENSLFLETEEGEVSIGGSGTFLEDYEGIAVTLRSA</sequence>
<feature type="domain" description="Transcription regulator TrmB N-terminal" evidence="2">
    <location>
        <begin position="16"/>
        <end position="81"/>
    </location>
</feature>
<comment type="caution">
    <text evidence="4">The sequence shown here is derived from an EMBL/GenBank/DDBJ whole genome shotgun (WGS) entry which is preliminary data.</text>
</comment>
<dbReference type="InterPro" id="IPR051797">
    <property type="entry name" value="TrmB-like"/>
</dbReference>
<keyword evidence="5" id="KW-1185">Reference proteome</keyword>
<comment type="similarity">
    <text evidence="1">Belongs to the transcriptional regulator TrmB family.</text>
</comment>
<feature type="domain" description="Transcription regulator TrmB C-terminal" evidence="3">
    <location>
        <begin position="113"/>
        <end position="349"/>
    </location>
</feature>
<dbReference type="Pfam" id="PF01978">
    <property type="entry name" value="TrmB"/>
    <property type="match status" value="1"/>
</dbReference>
<proteinExistence type="inferred from homology"/>
<dbReference type="PANTHER" id="PTHR34293">
    <property type="entry name" value="HTH-TYPE TRANSCRIPTIONAL REGULATOR TRMBL2"/>
    <property type="match status" value="1"/>
</dbReference>
<evidence type="ECO:0000313" key="5">
    <source>
        <dbReference type="Proteomes" id="UP001595925"/>
    </source>
</evidence>
<dbReference type="InterPro" id="IPR002831">
    <property type="entry name" value="Tscrpt_reg_TrmB_N"/>
</dbReference>
<dbReference type="Gene3D" id="1.10.10.10">
    <property type="entry name" value="Winged helix-like DNA-binding domain superfamily/Winged helix DNA-binding domain"/>
    <property type="match status" value="1"/>
</dbReference>
<dbReference type="InterPro" id="IPR021586">
    <property type="entry name" value="Tscrpt_reg_TrmB_C"/>
</dbReference>
<dbReference type="AlphaFoldDB" id="A0ABD5QHU4"/>
<dbReference type="Pfam" id="PF11495">
    <property type="entry name" value="Regulator_TrmB"/>
    <property type="match status" value="1"/>
</dbReference>
<evidence type="ECO:0000259" key="3">
    <source>
        <dbReference type="Pfam" id="PF11495"/>
    </source>
</evidence>
<dbReference type="SUPFAM" id="SSF56024">
    <property type="entry name" value="Phospholipase D/nuclease"/>
    <property type="match status" value="1"/>
</dbReference>
<name>A0ABD5QHU4_9EURY</name>